<reference evidence="2" key="2">
    <citation type="submission" date="2025-09" db="UniProtKB">
        <authorList>
            <consortium name="Ensembl"/>
        </authorList>
    </citation>
    <scope>IDENTIFICATION</scope>
</reference>
<protein>
    <recommendedName>
        <fullName evidence="1">Ig-like domain-containing protein</fullName>
    </recommendedName>
</protein>
<dbReference type="InterPro" id="IPR013106">
    <property type="entry name" value="Ig_V-set"/>
</dbReference>
<dbReference type="InterPro" id="IPR013783">
    <property type="entry name" value="Ig-like_fold"/>
</dbReference>
<reference evidence="2" key="1">
    <citation type="submission" date="2025-08" db="UniProtKB">
        <authorList>
            <consortium name="Ensembl"/>
        </authorList>
    </citation>
    <scope>IDENTIFICATION</scope>
</reference>
<evidence type="ECO:0000259" key="1">
    <source>
        <dbReference type="PROSITE" id="PS50835"/>
    </source>
</evidence>
<dbReference type="InterPro" id="IPR050150">
    <property type="entry name" value="IgV_Light_Chain"/>
</dbReference>
<evidence type="ECO:0000313" key="2">
    <source>
        <dbReference type="Ensembl" id="ENSCVAP00000020749.1"/>
    </source>
</evidence>
<dbReference type="SMART" id="SM00406">
    <property type="entry name" value="IGv"/>
    <property type="match status" value="1"/>
</dbReference>
<dbReference type="SUPFAM" id="SSF48726">
    <property type="entry name" value="Immunoglobulin"/>
    <property type="match status" value="1"/>
</dbReference>
<name>A0A3Q2DPL4_CYPVA</name>
<evidence type="ECO:0000313" key="3">
    <source>
        <dbReference type="Proteomes" id="UP000265020"/>
    </source>
</evidence>
<dbReference type="AlphaFoldDB" id="A0A3Q2DPL4"/>
<dbReference type="SMART" id="SM00409">
    <property type="entry name" value="IG"/>
    <property type="match status" value="1"/>
</dbReference>
<dbReference type="FunFam" id="2.60.40.10:FF:001230">
    <property type="entry name" value="Immunoglobulin kappa variable 8-16"/>
    <property type="match status" value="1"/>
</dbReference>
<sequence>MIPASVPVNLIKPTYCKFTSAYLPLHLGQVTITQTPGSQSVVPGQTVSIKCKVNLSWIHCLSWYLQKPRDAPKLIIKCRNNRQSGVPDRFSGSGSGSDFTLTISGVQAEDAAVYYCQTDSDTDH</sequence>
<dbReference type="PANTHER" id="PTHR23267">
    <property type="entry name" value="IMMUNOGLOBULIN LIGHT CHAIN"/>
    <property type="match status" value="1"/>
</dbReference>
<dbReference type="Gene3D" id="2.60.40.10">
    <property type="entry name" value="Immunoglobulins"/>
    <property type="match status" value="1"/>
</dbReference>
<dbReference type="Proteomes" id="UP000265020">
    <property type="component" value="Unassembled WGS sequence"/>
</dbReference>
<dbReference type="InterPro" id="IPR036179">
    <property type="entry name" value="Ig-like_dom_sf"/>
</dbReference>
<proteinExistence type="predicted"/>
<dbReference type="PROSITE" id="PS50835">
    <property type="entry name" value="IG_LIKE"/>
    <property type="match status" value="1"/>
</dbReference>
<dbReference type="InterPro" id="IPR003599">
    <property type="entry name" value="Ig_sub"/>
</dbReference>
<dbReference type="Ensembl" id="ENSCVAT00000013571.1">
    <property type="protein sequence ID" value="ENSCVAP00000020749.1"/>
    <property type="gene ID" value="ENSCVAG00000002322.1"/>
</dbReference>
<accession>A0A3Q2DPL4</accession>
<keyword evidence="3" id="KW-1185">Reference proteome</keyword>
<dbReference type="InterPro" id="IPR007110">
    <property type="entry name" value="Ig-like_dom"/>
</dbReference>
<dbReference type="Pfam" id="PF07686">
    <property type="entry name" value="V-set"/>
    <property type="match status" value="1"/>
</dbReference>
<dbReference type="GeneTree" id="ENSGT01150000286991"/>
<dbReference type="OMA" id="QPRTESC"/>
<feature type="domain" description="Ig-like" evidence="1">
    <location>
        <begin position="30"/>
        <end position="124"/>
    </location>
</feature>
<organism evidence="2 3">
    <name type="scientific">Cyprinodon variegatus</name>
    <name type="common">Sheepshead minnow</name>
    <dbReference type="NCBI Taxonomy" id="28743"/>
    <lineage>
        <taxon>Eukaryota</taxon>
        <taxon>Metazoa</taxon>
        <taxon>Chordata</taxon>
        <taxon>Craniata</taxon>
        <taxon>Vertebrata</taxon>
        <taxon>Euteleostomi</taxon>
        <taxon>Actinopterygii</taxon>
        <taxon>Neopterygii</taxon>
        <taxon>Teleostei</taxon>
        <taxon>Neoteleostei</taxon>
        <taxon>Acanthomorphata</taxon>
        <taxon>Ovalentaria</taxon>
        <taxon>Atherinomorphae</taxon>
        <taxon>Cyprinodontiformes</taxon>
        <taxon>Cyprinodontidae</taxon>
        <taxon>Cyprinodon</taxon>
    </lineage>
</organism>